<reference evidence="3" key="2">
    <citation type="journal article" date="2008" name="Nucleic Acids Res.">
        <title>The rice annotation project database (RAP-DB): 2008 update.</title>
        <authorList>
            <consortium name="The rice annotation project (RAP)"/>
        </authorList>
    </citation>
    <scope>GENOME REANNOTATION</scope>
    <source>
        <strain evidence="3">cv. Nipponbare</strain>
    </source>
</reference>
<reference evidence="3" key="1">
    <citation type="journal article" date="2005" name="Nature">
        <title>The map-based sequence of the rice genome.</title>
        <authorList>
            <consortium name="International rice genome sequencing project (IRGSP)"/>
            <person name="Matsumoto T."/>
            <person name="Wu J."/>
            <person name="Kanamori H."/>
            <person name="Katayose Y."/>
            <person name="Fujisawa M."/>
            <person name="Namiki N."/>
            <person name="Mizuno H."/>
            <person name="Yamamoto K."/>
            <person name="Antonio B.A."/>
            <person name="Baba T."/>
            <person name="Sakata K."/>
            <person name="Nagamura Y."/>
            <person name="Aoki H."/>
            <person name="Arikawa K."/>
            <person name="Arita K."/>
            <person name="Bito T."/>
            <person name="Chiden Y."/>
            <person name="Fujitsuka N."/>
            <person name="Fukunaka R."/>
            <person name="Hamada M."/>
            <person name="Harada C."/>
            <person name="Hayashi A."/>
            <person name="Hijishita S."/>
            <person name="Honda M."/>
            <person name="Hosokawa S."/>
            <person name="Ichikawa Y."/>
            <person name="Idonuma A."/>
            <person name="Iijima M."/>
            <person name="Ikeda M."/>
            <person name="Ikeno M."/>
            <person name="Ito K."/>
            <person name="Ito S."/>
            <person name="Ito T."/>
            <person name="Ito Y."/>
            <person name="Ito Y."/>
            <person name="Iwabuchi A."/>
            <person name="Kamiya K."/>
            <person name="Karasawa W."/>
            <person name="Kurita K."/>
            <person name="Katagiri S."/>
            <person name="Kikuta A."/>
            <person name="Kobayashi H."/>
            <person name="Kobayashi N."/>
            <person name="Machita K."/>
            <person name="Maehara T."/>
            <person name="Masukawa M."/>
            <person name="Mizubayashi T."/>
            <person name="Mukai Y."/>
            <person name="Nagasaki H."/>
            <person name="Nagata Y."/>
            <person name="Naito S."/>
            <person name="Nakashima M."/>
            <person name="Nakama Y."/>
            <person name="Nakamichi Y."/>
            <person name="Nakamura M."/>
            <person name="Meguro A."/>
            <person name="Negishi M."/>
            <person name="Ohta I."/>
            <person name="Ohta T."/>
            <person name="Okamoto M."/>
            <person name="Ono N."/>
            <person name="Saji S."/>
            <person name="Sakaguchi M."/>
            <person name="Sakai K."/>
            <person name="Shibata M."/>
            <person name="Shimokawa T."/>
            <person name="Song J."/>
            <person name="Takazaki Y."/>
            <person name="Terasawa K."/>
            <person name="Tsugane M."/>
            <person name="Tsuji K."/>
            <person name="Ueda S."/>
            <person name="Waki K."/>
            <person name="Yamagata H."/>
            <person name="Yamamoto M."/>
            <person name="Yamamoto S."/>
            <person name="Yamane H."/>
            <person name="Yoshiki S."/>
            <person name="Yoshihara R."/>
            <person name="Yukawa K."/>
            <person name="Zhong H."/>
            <person name="Yano M."/>
            <person name="Yuan Q."/>
            <person name="Ouyang S."/>
            <person name="Liu J."/>
            <person name="Jones K.M."/>
            <person name="Gansberger K."/>
            <person name="Moffat K."/>
            <person name="Hill J."/>
            <person name="Bera J."/>
            <person name="Fadrosh D."/>
            <person name="Jin S."/>
            <person name="Johri S."/>
            <person name="Kim M."/>
            <person name="Overton L."/>
            <person name="Reardon M."/>
            <person name="Tsitrin T."/>
            <person name="Vuong H."/>
            <person name="Weaver B."/>
            <person name="Ciecko A."/>
            <person name="Tallon L."/>
            <person name="Jackson J."/>
            <person name="Pai G."/>
            <person name="Aken S.V."/>
            <person name="Utterback T."/>
            <person name="Reidmuller S."/>
            <person name="Feldblyum T."/>
            <person name="Hsiao J."/>
            <person name="Zismann V."/>
            <person name="Iobst S."/>
            <person name="de Vazeille A.R."/>
            <person name="Buell C.R."/>
            <person name="Ying K."/>
            <person name="Li Y."/>
            <person name="Lu T."/>
            <person name="Huang Y."/>
            <person name="Zhao Q."/>
            <person name="Feng Q."/>
            <person name="Zhang L."/>
            <person name="Zhu J."/>
            <person name="Weng Q."/>
            <person name="Mu J."/>
            <person name="Lu Y."/>
            <person name="Fan D."/>
            <person name="Liu Y."/>
            <person name="Guan J."/>
            <person name="Zhang Y."/>
            <person name="Yu S."/>
            <person name="Liu X."/>
            <person name="Zhang Y."/>
            <person name="Hong G."/>
            <person name="Han B."/>
            <person name="Choisne N."/>
            <person name="Demange N."/>
            <person name="Orjeda G."/>
            <person name="Samain S."/>
            <person name="Cattolico L."/>
            <person name="Pelletier E."/>
            <person name="Couloux A."/>
            <person name="Segurens B."/>
            <person name="Wincker P."/>
            <person name="D'Hont A."/>
            <person name="Scarpelli C."/>
            <person name="Weissenbach J."/>
            <person name="Salanoubat M."/>
            <person name="Quetier F."/>
            <person name="Yu Y."/>
            <person name="Kim H.R."/>
            <person name="Rambo T."/>
            <person name="Currie J."/>
            <person name="Collura K."/>
            <person name="Luo M."/>
            <person name="Yang T."/>
            <person name="Ammiraju J.S.S."/>
            <person name="Engler F."/>
            <person name="Soderlund C."/>
            <person name="Wing R.A."/>
            <person name="Palmer L.E."/>
            <person name="de la Bastide M."/>
            <person name="Spiegel L."/>
            <person name="Nascimento L."/>
            <person name="Zutavern T."/>
            <person name="O'Shaughnessy A."/>
            <person name="Dike S."/>
            <person name="Dedhia N."/>
            <person name="Preston R."/>
            <person name="Balija V."/>
            <person name="McCombie W.R."/>
            <person name="Chow T."/>
            <person name="Chen H."/>
            <person name="Chung M."/>
            <person name="Chen C."/>
            <person name="Shaw J."/>
            <person name="Wu H."/>
            <person name="Hsiao K."/>
            <person name="Chao Y."/>
            <person name="Chu M."/>
            <person name="Cheng C."/>
            <person name="Hour A."/>
            <person name="Lee P."/>
            <person name="Lin S."/>
            <person name="Lin Y."/>
            <person name="Liou J."/>
            <person name="Liu S."/>
            <person name="Hsing Y."/>
            <person name="Raghuvanshi S."/>
            <person name="Mohanty A."/>
            <person name="Bharti A.K."/>
            <person name="Gaur A."/>
            <person name="Gupta V."/>
            <person name="Kumar D."/>
            <person name="Ravi V."/>
            <person name="Vij S."/>
            <person name="Kapur A."/>
            <person name="Khurana P."/>
            <person name="Khurana P."/>
            <person name="Khurana J.P."/>
            <person name="Tyagi A.K."/>
            <person name="Gaikwad K."/>
            <person name="Singh A."/>
            <person name="Dalal V."/>
            <person name="Srivastava S."/>
            <person name="Dixit A."/>
            <person name="Pal A.K."/>
            <person name="Ghazi I.A."/>
            <person name="Yadav M."/>
            <person name="Pandit A."/>
            <person name="Bhargava A."/>
            <person name="Sureshbabu K."/>
            <person name="Batra K."/>
            <person name="Sharma T.R."/>
            <person name="Mohapatra T."/>
            <person name="Singh N.K."/>
            <person name="Messing J."/>
            <person name="Nelson A.B."/>
            <person name="Fuks G."/>
            <person name="Kavchok S."/>
            <person name="Keizer G."/>
            <person name="Linton E."/>
            <person name="Llaca V."/>
            <person name="Song R."/>
            <person name="Tanyolac B."/>
            <person name="Young S."/>
            <person name="Ho-Il K."/>
            <person name="Hahn J.H."/>
            <person name="Sangsakoo G."/>
            <person name="Vanavichit A."/>
            <person name="de Mattos Luiz.A.T."/>
            <person name="Zimmer P.D."/>
            <person name="Malone G."/>
            <person name="Dellagostin O."/>
            <person name="de Oliveira A.C."/>
            <person name="Bevan M."/>
            <person name="Bancroft I."/>
            <person name="Minx P."/>
            <person name="Cordum H."/>
            <person name="Wilson R."/>
            <person name="Cheng Z."/>
            <person name="Jin W."/>
            <person name="Jiang J."/>
            <person name="Leong S.A."/>
            <person name="Iwama H."/>
            <person name="Gojobori T."/>
            <person name="Itoh T."/>
            <person name="Niimura Y."/>
            <person name="Fujii Y."/>
            <person name="Habara T."/>
            <person name="Sakai H."/>
            <person name="Sato Y."/>
            <person name="Wilson G."/>
            <person name="Kumar K."/>
            <person name="McCouch S."/>
            <person name="Juretic N."/>
            <person name="Hoen D."/>
            <person name="Wright S."/>
            <person name="Bruskiewich R."/>
            <person name="Bureau T."/>
            <person name="Miyao A."/>
            <person name="Hirochika H."/>
            <person name="Nishikawa T."/>
            <person name="Kadowaki K."/>
            <person name="Sugiura M."/>
            <person name="Burr B."/>
            <person name="Sasaki T."/>
        </authorList>
    </citation>
    <scope>NUCLEOTIDE SEQUENCE [LARGE SCALE GENOMIC DNA]</scope>
    <source>
        <strain evidence="3">cv. Nipponbare</strain>
    </source>
</reference>
<dbReference type="AlphaFoldDB" id="Q6ASU9"/>
<dbReference type="Proteomes" id="UP000000763">
    <property type="component" value="Chromosome 3"/>
</dbReference>
<proteinExistence type="predicted"/>
<organism evidence="2 3">
    <name type="scientific">Oryza sativa subsp. japonica</name>
    <name type="common">Rice</name>
    <dbReference type="NCBI Taxonomy" id="39947"/>
    <lineage>
        <taxon>Eukaryota</taxon>
        <taxon>Viridiplantae</taxon>
        <taxon>Streptophyta</taxon>
        <taxon>Embryophyta</taxon>
        <taxon>Tracheophyta</taxon>
        <taxon>Spermatophyta</taxon>
        <taxon>Magnoliopsida</taxon>
        <taxon>Liliopsida</taxon>
        <taxon>Poales</taxon>
        <taxon>Poaceae</taxon>
        <taxon>BOP clade</taxon>
        <taxon>Oryzoideae</taxon>
        <taxon>Oryzeae</taxon>
        <taxon>Oryzinae</taxon>
        <taxon>Oryza</taxon>
        <taxon>Oryza sativa</taxon>
    </lineage>
</organism>
<evidence type="ECO:0000313" key="3">
    <source>
        <dbReference type="Proteomes" id="UP000000763"/>
    </source>
</evidence>
<feature type="compositionally biased region" description="Low complexity" evidence="1">
    <location>
        <begin position="39"/>
        <end position="54"/>
    </location>
</feature>
<gene>
    <name evidence="2" type="primary">B1377B10.18</name>
</gene>
<accession>Q6ASU9</accession>
<name>Q6ASU9_ORYSJ</name>
<sequence>MSFSPHLFFLPYPLSGHGLGGAGDDDLKETPPARPPAAAPLRPVGFAPPFARPLRPAPPASRRCAPEDDDDEAGALRLAPPAAESQRRADGSSTPPTAATAEEEEDTTAAGCAGGRGGRGGRRAGCRRVAVARRSSTMAPPYQPRLFDRRSLLACLLLLLGAARLHCCCALRPACPFLCSACATLMRVRGRSPERLSPWALAASHAAALPGADDAAAALRPGGREPGHAPTPLRLPSVCCALPAPQQPPSADGDC</sequence>
<feature type="compositionally biased region" description="Low complexity" evidence="1">
    <location>
        <begin position="91"/>
        <end position="100"/>
    </location>
</feature>
<feature type="region of interest" description="Disordered" evidence="1">
    <location>
        <begin position="16"/>
        <end position="125"/>
    </location>
</feature>
<protein>
    <submittedName>
        <fullName evidence="2">Uncharacterized protein</fullName>
    </submittedName>
</protein>
<evidence type="ECO:0000313" key="2">
    <source>
        <dbReference type="EMBL" id="AAT77859.1"/>
    </source>
</evidence>
<dbReference type="EMBL" id="AC147426">
    <property type="protein sequence ID" value="AAT77859.1"/>
    <property type="molecule type" value="Genomic_DNA"/>
</dbReference>
<evidence type="ECO:0000256" key="1">
    <source>
        <dbReference type="SAM" id="MobiDB-lite"/>
    </source>
</evidence>